<evidence type="ECO:0000313" key="2">
    <source>
        <dbReference type="EMBL" id="CAD9631393.1"/>
    </source>
</evidence>
<protein>
    <submittedName>
        <fullName evidence="2">Uncharacterized protein</fullName>
    </submittedName>
</protein>
<dbReference type="EMBL" id="HBGW01079138">
    <property type="protein sequence ID" value="CAD9631393.1"/>
    <property type="molecule type" value="Transcribed_RNA"/>
</dbReference>
<feature type="chain" id="PRO_5030160551" evidence="1">
    <location>
        <begin position="19"/>
        <end position="212"/>
    </location>
</feature>
<accession>A0A6U6SPI9</accession>
<keyword evidence="1" id="KW-0732">Signal</keyword>
<dbReference type="AlphaFoldDB" id="A0A6U6SPI9"/>
<sequence length="212" mass="23562">MLRAACFAVLAAWGPAAGQSNPLLESIPLEEDACNDDDGACASLSLRQLRGVQAQAQEQLRADDERFWNWCDGQVTPVPTEPVCFTRNLLTRQTIYAKLVATNASTQEGWFQFQYHSTGNASADRGCQVANFTQGDHPNVLKPWNLRMCLGYYVGGIYENHVKNFYVMWAKYCATKNTAAFRVHEVATWGFTASAIDCSSVEWESVDSDSLD</sequence>
<reference evidence="2" key="1">
    <citation type="submission" date="2021-01" db="EMBL/GenBank/DDBJ databases">
        <authorList>
            <person name="Corre E."/>
            <person name="Pelletier E."/>
            <person name="Niang G."/>
            <person name="Scheremetjew M."/>
            <person name="Finn R."/>
            <person name="Kale V."/>
            <person name="Holt S."/>
            <person name="Cochrane G."/>
            <person name="Meng A."/>
            <person name="Brown T."/>
            <person name="Cohen L."/>
        </authorList>
    </citation>
    <scope>NUCLEOTIDE SEQUENCE</scope>
    <source>
        <strain evidence="2">RCC3387</strain>
    </source>
</reference>
<name>A0A6U6SPI9_9DINO</name>
<proteinExistence type="predicted"/>
<gene>
    <name evidence="2" type="ORF">BRAN1462_LOCUS50276</name>
</gene>
<feature type="signal peptide" evidence="1">
    <location>
        <begin position="1"/>
        <end position="18"/>
    </location>
</feature>
<evidence type="ECO:0000256" key="1">
    <source>
        <dbReference type="SAM" id="SignalP"/>
    </source>
</evidence>
<organism evidence="2">
    <name type="scientific">Zooxanthella nutricula</name>
    <dbReference type="NCBI Taxonomy" id="1333877"/>
    <lineage>
        <taxon>Eukaryota</taxon>
        <taxon>Sar</taxon>
        <taxon>Alveolata</taxon>
        <taxon>Dinophyceae</taxon>
        <taxon>Peridiniales</taxon>
        <taxon>Peridiniales incertae sedis</taxon>
        <taxon>Zooxanthella</taxon>
    </lineage>
</organism>